<gene>
    <name evidence="4" type="ORF">Ocin01_02808</name>
</gene>
<dbReference type="GO" id="GO:0032991">
    <property type="term" value="C:protein-containing complex"/>
    <property type="evidence" value="ECO:0007669"/>
    <property type="project" value="UniProtKB-ARBA"/>
</dbReference>
<dbReference type="PANTHER" id="PTHR45737:SF6">
    <property type="entry name" value="VON WILLEBRAND FACTOR A DOMAIN-CONTAINING PROTEIN 5A"/>
    <property type="match status" value="1"/>
</dbReference>
<protein>
    <submittedName>
        <fullName evidence="4">von Willebrand factor A domain-containing protein 5A</fullName>
    </submittedName>
</protein>
<evidence type="ECO:0000313" key="4">
    <source>
        <dbReference type="EMBL" id="ODN03858.1"/>
    </source>
</evidence>
<evidence type="ECO:0000313" key="5">
    <source>
        <dbReference type="Proteomes" id="UP000094527"/>
    </source>
</evidence>
<dbReference type="Proteomes" id="UP000094527">
    <property type="component" value="Unassembled WGS sequence"/>
</dbReference>
<dbReference type="EMBL" id="LJIJ01000061">
    <property type="protein sequence ID" value="ODN03858.1"/>
    <property type="molecule type" value="Genomic_DNA"/>
</dbReference>
<dbReference type="STRING" id="48709.A0A1D2NF12"/>
<dbReference type="InterPro" id="IPR002035">
    <property type="entry name" value="VWF_A"/>
</dbReference>
<dbReference type="PROSITE" id="PS50234">
    <property type="entry name" value="VWFA"/>
    <property type="match status" value="1"/>
</dbReference>
<feature type="domain" description="VIT" evidence="3">
    <location>
        <begin position="20"/>
        <end position="148"/>
    </location>
</feature>
<comment type="caution">
    <text evidence="4">The sequence shown here is derived from an EMBL/GenBank/DDBJ whole genome shotgun (WGS) entry which is preliminary data.</text>
</comment>
<sequence length="857" mass="93737">MFANKFGNQKNVCCGLVRLIPREAEWEAPTKCPIPLISVDVNASIVHAVAQVEVTQVYVNKEEQPIEAIYYFPVNPDGAVTHFQAELEGRVIKGTVKAHEEAKEEYEKAVENKTTAFLGEETKADIFKVRVGFLKPGSQVKVIIGYVAEVKNEPGTNAIRFYIPTTVAPRYVSPSETDEKAEDIKKMKFANSTSAPLTLKVAVSMQDDIKSIESPTHSIKVEKQGPIPGKQGWQKSVVELSGKTTDMDRDFVLNIVPEQVHKPRLYSEKMTDGSTTVMVHLVPSFKLDEQKTELIFVLDRSGSMMGQSIELAKKALLLFLHSMPADCYFNIIGFGSSFQFLFPNSVKYDDDTLKKAIAHAKSLQADLGGTEILQPLKEIYGKPGIEGYLRQIFVLTDGEVSNTEGVLGITQINAHKARVFALGIGDGASHHLVEGMAKAGGGTSAFVTYNESIDKKVLNQLKNGLQPSLTDIELQWEGVENAPDAEKTTAPVNKEKTLLGYNKPLESSPQTTSVNKQSPKRIPPVYDGSQLLVFGLFRSECPSAVSIKALSPDGPLTIRVEHSAENDVGTTGMLHRLAAVKLVRELELEIAALHFQDLDNVSGREESKKKEIIEIACKNGVTSKYTSFVAIDVKDDKPSMENWAMETRYVPSQFAHGWHGGMQLQCAMQSAPMASPMMFCSAESGVMKQTKSRMKRCSPQVMSFGAPAQPSGFSFGGPAPPTNPCFRGGSLRSAVFSSPDVPANDVSEPMETCEVNVATPLEKLIGLQSFDGSYLLDDRLSDVMGIALEKLNEDAKKHGLPEKVFATAIAIAFFTNKLAAEKDVWDLIVMKARKWLAKNLSDAGEVDSVISKVASSF</sequence>
<dbReference type="InterPro" id="IPR013694">
    <property type="entry name" value="VIT"/>
</dbReference>
<dbReference type="Pfam" id="PF08487">
    <property type="entry name" value="VIT"/>
    <property type="match status" value="1"/>
</dbReference>
<feature type="region of interest" description="Disordered" evidence="1">
    <location>
        <begin position="502"/>
        <end position="521"/>
    </location>
</feature>
<dbReference type="InterPro" id="IPR036465">
    <property type="entry name" value="vWFA_dom_sf"/>
</dbReference>
<keyword evidence="5" id="KW-1185">Reference proteome</keyword>
<dbReference type="PANTHER" id="PTHR45737">
    <property type="entry name" value="VON WILLEBRAND FACTOR A DOMAIN-CONTAINING PROTEIN 5A"/>
    <property type="match status" value="1"/>
</dbReference>
<dbReference type="SUPFAM" id="SSF53300">
    <property type="entry name" value="vWA-like"/>
    <property type="match status" value="1"/>
</dbReference>
<dbReference type="PROSITE" id="PS51468">
    <property type="entry name" value="VIT"/>
    <property type="match status" value="1"/>
</dbReference>
<reference evidence="4 5" key="1">
    <citation type="journal article" date="2016" name="Genome Biol. Evol.">
        <title>Gene Family Evolution Reflects Adaptation to Soil Environmental Stressors in the Genome of the Collembolan Orchesella cincta.</title>
        <authorList>
            <person name="Faddeeva-Vakhrusheva A."/>
            <person name="Derks M.F."/>
            <person name="Anvar S.Y."/>
            <person name="Agamennone V."/>
            <person name="Suring W."/>
            <person name="Smit S."/>
            <person name="van Straalen N.M."/>
            <person name="Roelofs D."/>
        </authorList>
    </citation>
    <scope>NUCLEOTIDE SEQUENCE [LARGE SCALE GENOMIC DNA]</scope>
    <source>
        <tissue evidence="4">Mixed pool</tissue>
    </source>
</reference>
<evidence type="ECO:0000256" key="1">
    <source>
        <dbReference type="SAM" id="MobiDB-lite"/>
    </source>
</evidence>
<dbReference type="OMA" id="IDITEVW"/>
<proteinExistence type="predicted"/>
<dbReference type="SMART" id="SM00609">
    <property type="entry name" value="VIT"/>
    <property type="match status" value="1"/>
</dbReference>
<feature type="domain" description="VWFA" evidence="2">
    <location>
        <begin position="293"/>
        <end position="465"/>
    </location>
</feature>
<evidence type="ECO:0000259" key="2">
    <source>
        <dbReference type="PROSITE" id="PS50234"/>
    </source>
</evidence>
<dbReference type="AlphaFoldDB" id="A0A1D2NF12"/>
<accession>A0A1D2NF12</accession>
<dbReference type="Gene3D" id="3.40.50.410">
    <property type="entry name" value="von Willebrand factor, type A domain"/>
    <property type="match status" value="1"/>
</dbReference>
<name>A0A1D2NF12_ORCCI</name>
<dbReference type="OrthoDB" id="8279752at2759"/>
<organism evidence="4 5">
    <name type="scientific">Orchesella cincta</name>
    <name type="common">Springtail</name>
    <name type="synonym">Podura cincta</name>
    <dbReference type="NCBI Taxonomy" id="48709"/>
    <lineage>
        <taxon>Eukaryota</taxon>
        <taxon>Metazoa</taxon>
        <taxon>Ecdysozoa</taxon>
        <taxon>Arthropoda</taxon>
        <taxon>Hexapoda</taxon>
        <taxon>Collembola</taxon>
        <taxon>Entomobryomorpha</taxon>
        <taxon>Entomobryoidea</taxon>
        <taxon>Orchesellidae</taxon>
        <taxon>Orchesellinae</taxon>
        <taxon>Orchesella</taxon>
    </lineage>
</organism>
<dbReference type="SMART" id="SM00327">
    <property type="entry name" value="VWA"/>
    <property type="match status" value="1"/>
</dbReference>
<feature type="compositionally biased region" description="Polar residues" evidence="1">
    <location>
        <begin position="505"/>
        <end position="517"/>
    </location>
</feature>
<dbReference type="Pfam" id="PF13768">
    <property type="entry name" value="VWA_3"/>
    <property type="match status" value="1"/>
</dbReference>
<evidence type="ECO:0000259" key="3">
    <source>
        <dbReference type="PROSITE" id="PS51468"/>
    </source>
</evidence>